<dbReference type="PANTHER" id="PTHR33223:SF6">
    <property type="entry name" value="CCHC-TYPE DOMAIN-CONTAINING PROTEIN"/>
    <property type="match status" value="1"/>
</dbReference>
<reference evidence="2 3" key="1">
    <citation type="submission" date="2015-04" db="EMBL/GenBank/DDBJ databases">
        <title>Lasius niger genome sequencing.</title>
        <authorList>
            <person name="Konorov E.A."/>
            <person name="Nikitin M.A."/>
            <person name="Kirill M.V."/>
            <person name="Chang P."/>
        </authorList>
    </citation>
    <scope>NUCLEOTIDE SEQUENCE [LARGE SCALE GENOMIC DNA]</scope>
    <source>
        <tissue evidence="2">Whole</tissue>
    </source>
</reference>
<protein>
    <submittedName>
        <fullName evidence="2">Jerky-like protein</fullName>
    </submittedName>
</protein>
<feature type="domain" description="Retrotransposon gag" evidence="1">
    <location>
        <begin position="61"/>
        <end position="129"/>
    </location>
</feature>
<evidence type="ECO:0000313" key="3">
    <source>
        <dbReference type="Proteomes" id="UP000036403"/>
    </source>
</evidence>
<dbReference type="PANTHER" id="PTHR33223">
    <property type="entry name" value="CCHC-TYPE DOMAIN-CONTAINING PROTEIN"/>
    <property type="match status" value="1"/>
</dbReference>
<accession>A0A0J7JVI3</accession>
<dbReference type="STRING" id="67767.A0A0J7JVI3"/>
<comment type="caution">
    <text evidence="2">The sequence shown here is derived from an EMBL/GenBank/DDBJ whole genome shotgun (WGS) entry which is preliminary data.</text>
</comment>
<dbReference type="PaxDb" id="67767-A0A0J7JVI3"/>
<name>A0A0J7JVI3_LASNI</name>
<dbReference type="AlphaFoldDB" id="A0A0J7JVI3"/>
<dbReference type="EMBL" id="LBMM01030766">
    <property type="protein sequence ID" value="KMQ81866.1"/>
    <property type="molecule type" value="Genomic_DNA"/>
</dbReference>
<organism evidence="2 3">
    <name type="scientific">Lasius niger</name>
    <name type="common">Black garden ant</name>
    <dbReference type="NCBI Taxonomy" id="67767"/>
    <lineage>
        <taxon>Eukaryota</taxon>
        <taxon>Metazoa</taxon>
        <taxon>Ecdysozoa</taxon>
        <taxon>Arthropoda</taxon>
        <taxon>Hexapoda</taxon>
        <taxon>Insecta</taxon>
        <taxon>Pterygota</taxon>
        <taxon>Neoptera</taxon>
        <taxon>Endopterygota</taxon>
        <taxon>Hymenoptera</taxon>
        <taxon>Apocrita</taxon>
        <taxon>Aculeata</taxon>
        <taxon>Formicoidea</taxon>
        <taxon>Formicidae</taxon>
        <taxon>Formicinae</taxon>
        <taxon>Lasius</taxon>
        <taxon>Lasius</taxon>
    </lineage>
</organism>
<proteinExistence type="predicted"/>
<dbReference type="OrthoDB" id="6622160at2759"/>
<evidence type="ECO:0000259" key="1">
    <source>
        <dbReference type="Pfam" id="PF03732"/>
    </source>
</evidence>
<keyword evidence="3" id="KW-1185">Reference proteome</keyword>
<evidence type="ECO:0000313" key="2">
    <source>
        <dbReference type="EMBL" id="KMQ81866.1"/>
    </source>
</evidence>
<sequence>MSVEENNQGTAAGAGRRSFSGLGFVSTFSGGPNIKNFLQEFKDAAKLDKWTDEEMVFALPLRLREEAATFFRENVRNRDLSKFEEIEKALLDRFQPREQPTENLRKLIHSIQLPTESVRAFASRIEALSYKNGSGVAKG</sequence>
<dbReference type="Proteomes" id="UP000036403">
    <property type="component" value="Unassembled WGS sequence"/>
</dbReference>
<dbReference type="InterPro" id="IPR005162">
    <property type="entry name" value="Retrotrans_gag_dom"/>
</dbReference>
<dbReference type="Pfam" id="PF03732">
    <property type="entry name" value="Retrotrans_gag"/>
    <property type="match status" value="1"/>
</dbReference>
<gene>
    <name evidence="2" type="ORF">RF55_24932</name>
</gene>